<dbReference type="EMBL" id="QQNA01000080">
    <property type="protein sequence ID" value="RDG37938.1"/>
    <property type="molecule type" value="Genomic_DNA"/>
</dbReference>
<feature type="compositionally biased region" description="Low complexity" evidence="1">
    <location>
        <begin position="230"/>
        <end position="244"/>
    </location>
</feature>
<proteinExistence type="predicted"/>
<dbReference type="OrthoDB" id="4332241at2"/>
<dbReference type="RefSeq" id="WP_114623678.1">
    <property type="nucleotide sequence ID" value="NZ_QQNA01000080.1"/>
</dbReference>
<feature type="transmembrane region" description="Helical" evidence="2">
    <location>
        <begin position="70"/>
        <end position="97"/>
    </location>
</feature>
<keyword evidence="2" id="KW-0812">Transmembrane</keyword>
<evidence type="ECO:0000256" key="1">
    <source>
        <dbReference type="SAM" id="MobiDB-lite"/>
    </source>
</evidence>
<protein>
    <submittedName>
        <fullName evidence="3">Uncharacterized protein</fullName>
    </submittedName>
</protein>
<sequence length="244" mass="26006">MTPRTRLRRASARTGEALRAARAEGGAPLREQAATFHALATGTRTLLTWPWRWAMQGEGMDKVWRGLGALWFLAAGGWIVLHALWLLPVLLLIWAVAALRAALPKESDSEDEAPSAGGSTASPECTADDVQEAPAGQRPAPAGDEFVLDLAQLIGTRNGVLLRTVAEHWHQADVDPAYGIPDVRAQCAALGIPIRPTLKTPWGVSPGVHRDDFRAALQALASTPPEPSPEAELSPSLETGSRTG</sequence>
<reference evidence="3 4" key="1">
    <citation type="submission" date="2018-07" db="EMBL/GenBank/DDBJ databases">
        <title>Streptomyces species from bats.</title>
        <authorList>
            <person name="Dunlap C."/>
        </authorList>
    </citation>
    <scope>NUCLEOTIDE SEQUENCE [LARGE SCALE GENOMIC DNA]</scope>
    <source>
        <strain evidence="3 4">AC230</strain>
    </source>
</reference>
<feature type="region of interest" description="Disordered" evidence="1">
    <location>
        <begin position="220"/>
        <end position="244"/>
    </location>
</feature>
<gene>
    <name evidence="3" type="ORF">DVH02_11485</name>
</gene>
<keyword evidence="2" id="KW-1133">Transmembrane helix</keyword>
<name>A0A370B802_9ACTN</name>
<dbReference type="Proteomes" id="UP000253741">
    <property type="component" value="Unassembled WGS sequence"/>
</dbReference>
<evidence type="ECO:0000313" key="4">
    <source>
        <dbReference type="Proteomes" id="UP000253741"/>
    </source>
</evidence>
<keyword evidence="4" id="KW-1185">Reference proteome</keyword>
<accession>A0A370B802</accession>
<dbReference type="AlphaFoldDB" id="A0A370B802"/>
<comment type="caution">
    <text evidence="3">The sequence shown here is derived from an EMBL/GenBank/DDBJ whole genome shotgun (WGS) entry which is preliminary data.</text>
</comment>
<evidence type="ECO:0000313" key="3">
    <source>
        <dbReference type="EMBL" id="RDG37938.1"/>
    </source>
</evidence>
<evidence type="ECO:0000256" key="2">
    <source>
        <dbReference type="SAM" id="Phobius"/>
    </source>
</evidence>
<feature type="region of interest" description="Disordered" evidence="1">
    <location>
        <begin position="105"/>
        <end position="141"/>
    </location>
</feature>
<organism evidence="3 4">
    <name type="scientific">Streptomyces corynorhini</name>
    <dbReference type="NCBI Taxonomy" id="2282652"/>
    <lineage>
        <taxon>Bacteria</taxon>
        <taxon>Bacillati</taxon>
        <taxon>Actinomycetota</taxon>
        <taxon>Actinomycetes</taxon>
        <taxon>Kitasatosporales</taxon>
        <taxon>Streptomycetaceae</taxon>
        <taxon>Streptomyces</taxon>
    </lineage>
</organism>
<keyword evidence="2" id="KW-0472">Membrane</keyword>